<proteinExistence type="predicted"/>
<evidence type="ECO:0000256" key="2">
    <source>
        <dbReference type="SAM" id="SignalP"/>
    </source>
</evidence>
<keyword evidence="2" id="KW-0732">Signal</keyword>
<gene>
    <name evidence="3" type="ORF">GCM10010269_00710</name>
</gene>
<evidence type="ECO:0000256" key="1">
    <source>
        <dbReference type="SAM" id="MobiDB-lite"/>
    </source>
</evidence>
<evidence type="ECO:0000313" key="3">
    <source>
        <dbReference type="EMBL" id="GGR66002.1"/>
    </source>
</evidence>
<comment type="caution">
    <text evidence="3">The sequence shown here is derived from an EMBL/GenBank/DDBJ whole genome shotgun (WGS) entry which is preliminary data.</text>
</comment>
<evidence type="ECO:0000313" key="4">
    <source>
        <dbReference type="Proteomes" id="UP000606194"/>
    </source>
</evidence>
<feature type="region of interest" description="Disordered" evidence="1">
    <location>
        <begin position="31"/>
        <end position="50"/>
    </location>
</feature>
<dbReference type="RefSeq" id="WP_190147154.1">
    <property type="nucleotide sequence ID" value="NZ_BMTL01000001.1"/>
</dbReference>
<feature type="signal peptide" evidence="2">
    <location>
        <begin position="1"/>
        <end position="26"/>
    </location>
</feature>
<dbReference type="AlphaFoldDB" id="A0A918FQ57"/>
<reference evidence="3" key="2">
    <citation type="submission" date="2020-09" db="EMBL/GenBank/DDBJ databases">
        <authorList>
            <person name="Sun Q."/>
            <person name="Ohkuma M."/>
        </authorList>
    </citation>
    <scope>NUCLEOTIDE SEQUENCE</scope>
    <source>
        <strain evidence="3">JCM 4386</strain>
    </source>
</reference>
<name>A0A918FQ57_9ACTN</name>
<protein>
    <submittedName>
        <fullName evidence="3">Uncharacterized protein</fullName>
    </submittedName>
</protein>
<sequence length="62" mass="6327">MRIRTITAALSGVLGLALLGAPAAHAAGRDYGTTAAPATHNPPTYAVPPDPYLAVPPDPYFV</sequence>
<feature type="chain" id="PRO_5036744176" evidence="2">
    <location>
        <begin position="27"/>
        <end position="62"/>
    </location>
</feature>
<organism evidence="3 4">
    <name type="scientific">Streptomyces humidus</name>
    <dbReference type="NCBI Taxonomy" id="52259"/>
    <lineage>
        <taxon>Bacteria</taxon>
        <taxon>Bacillati</taxon>
        <taxon>Actinomycetota</taxon>
        <taxon>Actinomycetes</taxon>
        <taxon>Kitasatosporales</taxon>
        <taxon>Streptomycetaceae</taxon>
        <taxon>Streptomyces</taxon>
    </lineage>
</organism>
<dbReference type="EMBL" id="BMTL01000001">
    <property type="protein sequence ID" value="GGR66002.1"/>
    <property type="molecule type" value="Genomic_DNA"/>
</dbReference>
<reference evidence="3" key="1">
    <citation type="journal article" date="2014" name="Int. J. Syst. Evol. Microbiol.">
        <title>Complete genome sequence of Corynebacterium casei LMG S-19264T (=DSM 44701T), isolated from a smear-ripened cheese.</title>
        <authorList>
            <consortium name="US DOE Joint Genome Institute (JGI-PGF)"/>
            <person name="Walter F."/>
            <person name="Albersmeier A."/>
            <person name="Kalinowski J."/>
            <person name="Ruckert C."/>
        </authorList>
    </citation>
    <scope>NUCLEOTIDE SEQUENCE</scope>
    <source>
        <strain evidence="3">JCM 4386</strain>
    </source>
</reference>
<dbReference type="Proteomes" id="UP000606194">
    <property type="component" value="Unassembled WGS sequence"/>
</dbReference>
<keyword evidence="4" id="KW-1185">Reference proteome</keyword>
<accession>A0A918FQ57</accession>
<feature type="compositionally biased region" description="Low complexity" evidence="1">
    <location>
        <begin position="33"/>
        <end position="44"/>
    </location>
</feature>